<dbReference type="PRINTS" id="PR00725">
    <property type="entry name" value="DADACBPTASE1"/>
</dbReference>
<protein>
    <submittedName>
        <fullName evidence="10">D-alanyl-D-alanine carboxypeptidase</fullName>
    </submittedName>
</protein>
<keyword evidence="3" id="KW-0378">Hydrolase</keyword>
<dbReference type="Pfam" id="PF00768">
    <property type="entry name" value="Peptidase_S11"/>
    <property type="match status" value="1"/>
</dbReference>
<evidence type="ECO:0000256" key="5">
    <source>
        <dbReference type="ARBA" id="ARBA00022984"/>
    </source>
</evidence>
<sequence>MLAVGTAMAPAQGVAAPFAAYVMDARTGKPVYAQNATTRLHPASLTKMMTLYLAFAAVERGQVRLDSRFTVSSNAAAEPPSKLGLRAGQQIELRYLLRAAAIKSANDAATAIGEGIAGSEEAFAAQMTATAKALGMRNTNFRNANGLTQDGHYSTAEDMSILGRRLFYDFPQYYNLFSRRSADAGVTTVSSTNKRFLDAYPGADGIKTGYTRAAGFNLTASAHRGNKRIVATVFGGTSTAQRNQVMAQLLDAGFGRVPARVREVRPEPPQLLAQKVVRRAQVEPKPIATAPRAERMVLTRSEPPRRASAAASTVRPDQLAAAVAQAIATPAAAATPDPAASVPADARMSLASSARPARRAGTAQAVEPSAVDAAVEMAASAPAAAPSGSIAGGVLQSSARPVPSPRSGSASTASLDETDETASAPIAQPATTAEVAPAAVASAAPVAAAASRVMALASSTAPAPRSDTVILAAMGEGDRGEPEPTELVSRAKSGGTGWGITLGPIKSKTEADKLLMQTVLQGGDAVARAHRSVADTARGWEPRMAGMSRSTAQALCDQMAARANSCSVIQQ</sequence>
<feature type="compositionally biased region" description="Polar residues" evidence="8">
    <location>
        <begin position="406"/>
        <end position="415"/>
    </location>
</feature>
<evidence type="ECO:0000256" key="1">
    <source>
        <dbReference type="ARBA" id="ARBA00007164"/>
    </source>
</evidence>
<dbReference type="Proteomes" id="UP001203945">
    <property type="component" value="Unassembled WGS sequence"/>
</dbReference>
<evidence type="ECO:0000256" key="4">
    <source>
        <dbReference type="ARBA" id="ARBA00022960"/>
    </source>
</evidence>
<dbReference type="PANTHER" id="PTHR21581:SF6">
    <property type="entry name" value="TRAFFICKING PROTEIN PARTICLE COMPLEX SUBUNIT 12"/>
    <property type="match status" value="1"/>
</dbReference>
<keyword evidence="4" id="KW-0133">Cell shape</keyword>
<reference evidence="10 11" key="1">
    <citation type="submission" date="2022-03" db="EMBL/GenBank/DDBJ databases">
        <authorList>
            <person name="He Y."/>
        </authorList>
    </citation>
    <scope>NUCLEOTIDE SEQUENCE [LARGE SCALE GENOMIC DNA]</scope>
    <source>
        <strain evidence="10 11">TK19116</strain>
    </source>
</reference>
<keyword evidence="10" id="KW-0121">Carboxypeptidase</keyword>
<evidence type="ECO:0000259" key="9">
    <source>
        <dbReference type="Pfam" id="PF00768"/>
    </source>
</evidence>
<accession>A0ABT1MNR8</accession>
<dbReference type="GO" id="GO:0004180">
    <property type="term" value="F:carboxypeptidase activity"/>
    <property type="evidence" value="ECO:0007669"/>
    <property type="project" value="UniProtKB-KW"/>
</dbReference>
<evidence type="ECO:0000256" key="8">
    <source>
        <dbReference type="SAM" id="MobiDB-lite"/>
    </source>
</evidence>
<evidence type="ECO:0000313" key="11">
    <source>
        <dbReference type="Proteomes" id="UP001203945"/>
    </source>
</evidence>
<evidence type="ECO:0000313" key="10">
    <source>
        <dbReference type="EMBL" id="MCQ0969937.1"/>
    </source>
</evidence>
<feature type="domain" description="Peptidase S11 D-alanyl-D-alanine carboxypeptidase A N-terminal" evidence="9">
    <location>
        <begin position="19"/>
        <end position="236"/>
    </location>
</feature>
<organism evidence="10 11">
    <name type="scientific">Paracoccus albicereus</name>
    <dbReference type="NCBI Taxonomy" id="2922394"/>
    <lineage>
        <taxon>Bacteria</taxon>
        <taxon>Pseudomonadati</taxon>
        <taxon>Pseudomonadota</taxon>
        <taxon>Alphaproteobacteria</taxon>
        <taxon>Rhodobacterales</taxon>
        <taxon>Paracoccaceae</taxon>
        <taxon>Paracoccus</taxon>
    </lineage>
</organism>
<dbReference type="EMBL" id="JAKZEU010000002">
    <property type="protein sequence ID" value="MCQ0969937.1"/>
    <property type="molecule type" value="Genomic_DNA"/>
</dbReference>
<dbReference type="InterPro" id="IPR012338">
    <property type="entry name" value="Beta-lactam/transpept-like"/>
</dbReference>
<dbReference type="PANTHER" id="PTHR21581">
    <property type="entry name" value="D-ALANYL-D-ALANINE CARBOXYPEPTIDASE"/>
    <property type="match status" value="1"/>
</dbReference>
<evidence type="ECO:0000256" key="2">
    <source>
        <dbReference type="ARBA" id="ARBA00022729"/>
    </source>
</evidence>
<comment type="caution">
    <text evidence="10">The sequence shown here is derived from an EMBL/GenBank/DDBJ whole genome shotgun (WGS) entry which is preliminary data.</text>
</comment>
<keyword evidence="11" id="KW-1185">Reference proteome</keyword>
<keyword evidence="5" id="KW-0573">Peptidoglycan synthesis</keyword>
<keyword evidence="6" id="KW-0961">Cell wall biogenesis/degradation</keyword>
<gene>
    <name evidence="10" type="ORF">MLD63_05795</name>
</gene>
<proteinExistence type="inferred from homology"/>
<dbReference type="InterPro" id="IPR001967">
    <property type="entry name" value="Peptidase_S11_N"/>
</dbReference>
<keyword evidence="2" id="KW-0732">Signal</keyword>
<name>A0ABT1MNR8_9RHOB</name>
<dbReference type="InterPro" id="IPR018044">
    <property type="entry name" value="Peptidase_S11"/>
</dbReference>
<evidence type="ECO:0000256" key="7">
    <source>
        <dbReference type="RuleBase" id="RU004016"/>
    </source>
</evidence>
<comment type="similarity">
    <text evidence="1 7">Belongs to the peptidase S11 family.</text>
</comment>
<evidence type="ECO:0000256" key="6">
    <source>
        <dbReference type="ARBA" id="ARBA00023316"/>
    </source>
</evidence>
<feature type="region of interest" description="Disordered" evidence="8">
    <location>
        <begin position="395"/>
        <end position="429"/>
    </location>
</feature>
<dbReference type="Gene3D" id="3.40.710.10">
    <property type="entry name" value="DD-peptidase/beta-lactamase superfamily"/>
    <property type="match status" value="1"/>
</dbReference>
<keyword evidence="10" id="KW-0645">Protease</keyword>
<dbReference type="SUPFAM" id="SSF56601">
    <property type="entry name" value="beta-lactamase/transpeptidase-like"/>
    <property type="match status" value="1"/>
</dbReference>
<evidence type="ECO:0000256" key="3">
    <source>
        <dbReference type="ARBA" id="ARBA00022801"/>
    </source>
</evidence>